<evidence type="ECO:0000313" key="2">
    <source>
        <dbReference type="Proteomes" id="UP000320762"/>
    </source>
</evidence>
<reference evidence="1 2" key="1">
    <citation type="journal article" date="2019" name="New Phytol.">
        <title>Comparative genomics reveals unique wood-decay strategies and fruiting body development in the Schizophyllaceae.</title>
        <authorList>
            <person name="Almasi E."/>
            <person name="Sahu N."/>
            <person name="Krizsan K."/>
            <person name="Balint B."/>
            <person name="Kovacs G.M."/>
            <person name="Kiss B."/>
            <person name="Cseklye J."/>
            <person name="Drula E."/>
            <person name="Henrissat B."/>
            <person name="Nagy I."/>
            <person name="Chovatia M."/>
            <person name="Adam C."/>
            <person name="LaButti K."/>
            <person name="Lipzen A."/>
            <person name="Riley R."/>
            <person name="Grigoriev I.V."/>
            <person name="Nagy L.G."/>
        </authorList>
    </citation>
    <scope>NUCLEOTIDE SEQUENCE [LARGE SCALE GENOMIC DNA]</scope>
    <source>
        <strain evidence="1 2">NL-1724</strain>
    </source>
</reference>
<comment type="caution">
    <text evidence="1">The sequence shown here is derived from an EMBL/GenBank/DDBJ whole genome shotgun (WGS) entry which is preliminary data.</text>
</comment>
<name>A0A550C7H7_9AGAR</name>
<dbReference type="InterPro" id="IPR054208">
    <property type="entry name" value="DUF6914"/>
</dbReference>
<protein>
    <submittedName>
        <fullName evidence="1">Uncharacterized protein</fullName>
    </submittedName>
</protein>
<organism evidence="1 2">
    <name type="scientific">Schizophyllum amplum</name>
    <dbReference type="NCBI Taxonomy" id="97359"/>
    <lineage>
        <taxon>Eukaryota</taxon>
        <taxon>Fungi</taxon>
        <taxon>Dikarya</taxon>
        <taxon>Basidiomycota</taxon>
        <taxon>Agaricomycotina</taxon>
        <taxon>Agaricomycetes</taxon>
        <taxon>Agaricomycetidae</taxon>
        <taxon>Agaricales</taxon>
        <taxon>Schizophyllaceae</taxon>
        <taxon>Schizophyllum</taxon>
    </lineage>
</organism>
<dbReference type="AlphaFoldDB" id="A0A550C7H7"/>
<dbReference type="Proteomes" id="UP000320762">
    <property type="component" value="Unassembled WGS sequence"/>
</dbReference>
<accession>A0A550C7H7</accession>
<proteinExistence type="predicted"/>
<sequence>MYLFIVLYAYKVDDRRIQGKYHWALLACPMADLDVRALSSAKVYQITNKESIRHWRTDHKSVDVLKSERVIGFIRLPEVQGGSAVTGFIEESPAVHEEDSYPPDARQWSCAWWVIRLIRSFVDAEMMVDPVRGRDTEGNWFERFKQRVQAQGMKLEQKRGQWMTSQDTGSMTIQSIILDFNAT</sequence>
<keyword evidence="2" id="KW-1185">Reference proteome</keyword>
<dbReference type="EMBL" id="VDMD01000020">
    <property type="protein sequence ID" value="TRM60739.1"/>
    <property type="molecule type" value="Genomic_DNA"/>
</dbReference>
<dbReference type="Pfam" id="PF21858">
    <property type="entry name" value="DUF6914"/>
    <property type="match status" value="1"/>
</dbReference>
<gene>
    <name evidence="1" type="ORF">BD626DRAFT_121443</name>
</gene>
<evidence type="ECO:0000313" key="1">
    <source>
        <dbReference type="EMBL" id="TRM60739.1"/>
    </source>
</evidence>
<dbReference type="OrthoDB" id="2866029at2759"/>